<dbReference type="CDD" id="cd02440">
    <property type="entry name" value="AdoMet_MTases"/>
    <property type="match status" value="1"/>
</dbReference>
<evidence type="ECO:0000259" key="1">
    <source>
        <dbReference type="Pfam" id="PF13649"/>
    </source>
</evidence>
<dbReference type="SUPFAM" id="SSF53335">
    <property type="entry name" value="S-adenosyl-L-methionine-dependent methyltransferases"/>
    <property type="match status" value="1"/>
</dbReference>
<dbReference type="GO" id="GO:0032259">
    <property type="term" value="P:methylation"/>
    <property type="evidence" value="ECO:0007669"/>
    <property type="project" value="UniProtKB-KW"/>
</dbReference>
<dbReference type="RefSeq" id="WP_120979315.1">
    <property type="nucleotide sequence ID" value="NZ_RBZM01000010.1"/>
</dbReference>
<dbReference type="Pfam" id="PF13649">
    <property type="entry name" value="Methyltransf_25"/>
    <property type="match status" value="1"/>
</dbReference>
<dbReference type="PANTHER" id="PTHR42912:SF93">
    <property type="entry name" value="N6-ADENOSINE-METHYLTRANSFERASE TMT1A"/>
    <property type="match status" value="1"/>
</dbReference>
<keyword evidence="2" id="KW-0489">Methyltransferase</keyword>
<dbReference type="InterPro" id="IPR029063">
    <property type="entry name" value="SAM-dependent_MTases_sf"/>
</dbReference>
<accession>A0A494XB91</accession>
<proteinExistence type="predicted"/>
<evidence type="ECO:0000313" key="2">
    <source>
        <dbReference type="EMBL" id="RKP48025.1"/>
    </source>
</evidence>
<reference evidence="2 3" key="1">
    <citation type="submission" date="2018-10" db="EMBL/GenBank/DDBJ databases">
        <title>Cohnella sp. M2MS4P-1, whole genome shotgun sequence.</title>
        <authorList>
            <person name="Tuo L."/>
        </authorList>
    </citation>
    <scope>NUCLEOTIDE SEQUENCE [LARGE SCALE GENOMIC DNA]</scope>
    <source>
        <strain evidence="2 3">M2MS4P-1</strain>
    </source>
</reference>
<dbReference type="InterPro" id="IPR041698">
    <property type="entry name" value="Methyltransf_25"/>
</dbReference>
<dbReference type="AlphaFoldDB" id="A0A494XB91"/>
<keyword evidence="3" id="KW-1185">Reference proteome</keyword>
<evidence type="ECO:0000313" key="3">
    <source>
        <dbReference type="Proteomes" id="UP000282076"/>
    </source>
</evidence>
<dbReference type="Proteomes" id="UP000282076">
    <property type="component" value="Unassembled WGS sequence"/>
</dbReference>
<protein>
    <submittedName>
        <fullName evidence="2">Class I SAM-dependent methyltransferase</fullName>
    </submittedName>
</protein>
<keyword evidence="2" id="KW-0808">Transferase</keyword>
<dbReference type="Gene3D" id="3.40.50.150">
    <property type="entry name" value="Vaccinia Virus protein VP39"/>
    <property type="match status" value="1"/>
</dbReference>
<dbReference type="OrthoDB" id="9804312at2"/>
<feature type="domain" description="Methyltransferase" evidence="1">
    <location>
        <begin position="49"/>
        <end position="137"/>
    </location>
</feature>
<dbReference type="PANTHER" id="PTHR42912">
    <property type="entry name" value="METHYLTRANSFERASE"/>
    <property type="match status" value="1"/>
</dbReference>
<gene>
    <name evidence="2" type="ORF">D7Z26_22770</name>
</gene>
<comment type="caution">
    <text evidence="2">The sequence shown here is derived from an EMBL/GenBank/DDBJ whole genome shotgun (WGS) entry which is preliminary data.</text>
</comment>
<dbReference type="GO" id="GO:0008168">
    <property type="term" value="F:methyltransferase activity"/>
    <property type="evidence" value="ECO:0007669"/>
    <property type="project" value="UniProtKB-KW"/>
</dbReference>
<dbReference type="EMBL" id="RBZM01000010">
    <property type="protein sequence ID" value="RKP48025.1"/>
    <property type="molecule type" value="Genomic_DNA"/>
</dbReference>
<name>A0A494XB91_9BACL</name>
<sequence>MPMNEEKERLRETYNRHANERDGVKMAPWKFKERQQYMQSILEEDLNSILELGSGTGRDGLYFQENHFEVVCVDLSDEMVRICREKGLDARRMDFSELSFEPESFDSVYAMNSLLHVPKAELDSVLEQVRRVLKPGGLFYLGLYGGQSREGVWDEDHYEPKRFFSMYSDEEIQEVAKRLFEVEDFHAELLDESSRSPHFQSLLLRKRK</sequence>
<dbReference type="InterPro" id="IPR050508">
    <property type="entry name" value="Methyltransf_Superfamily"/>
</dbReference>
<organism evidence="2 3">
    <name type="scientific">Cohnella endophytica</name>
    <dbReference type="NCBI Taxonomy" id="2419778"/>
    <lineage>
        <taxon>Bacteria</taxon>
        <taxon>Bacillati</taxon>
        <taxon>Bacillota</taxon>
        <taxon>Bacilli</taxon>
        <taxon>Bacillales</taxon>
        <taxon>Paenibacillaceae</taxon>
        <taxon>Cohnella</taxon>
    </lineage>
</organism>